<dbReference type="RefSeq" id="XP_027071771.1">
    <property type="nucleotide sequence ID" value="XM_027215970.2"/>
</dbReference>
<dbReference type="PANTHER" id="PTHR36349:SF2">
    <property type="entry name" value="PROTEIN CLAVATA 3"/>
    <property type="match status" value="1"/>
</dbReference>
<evidence type="ECO:0000256" key="2">
    <source>
        <dbReference type="ARBA" id="ARBA00005416"/>
    </source>
</evidence>
<evidence type="ECO:0000313" key="8">
    <source>
        <dbReference type="Proteomes" id="UP001652660"/>
    </source>
</evidence>
<evidence type="ECO:0000256" key="1">
    <source>
        <dbReference type="ARBA" id="ARBA00004613"/>
    </source>
</evidence>
<evidence type="ECO:0000313" key="9">
    <source>
        <dbReference type="RefSeq" id="XP_027071771.1"/>
    </source>
</evidence>
<keyword evidence="5" id="KW-0221">Differentiation</keyword>
<reference evidence="8" key="1">
    <citation type="journal article" date="2025" name="Foods">
        <title>Unveiling the Microbial Signatures of Arabica Coffee Cherries: Insights into Ripeness Specific Diversity, Functional Traits, and Implications for Quality and Safety.</title>
        <authorList>
            <consortium name="RefSeq"/>
            <person name="Tenea G.N."/>
            <person name="Cifuentes V."/>
            <person name="Reyes P."/>
            <person name="Cevallos-Vallejos M."/>
        </authorList>
    </citation>
    <scope>NUCLEOTIDE SEQUENCE [LARGE SCALE GENOMIC DNA]</scope>
</reference>
<organism evidence="8 9">
    <name type="scientific">Coffea arabica</name>
    <name type="common">Arabian coffee</name>
    <dbReference type="NCBI Taxonomy" id="13443"/>
    <lineage>
        <taxon>Eukaryota</taxon>
        <taxon>Viridiplantae</taxon>
        <taxon>Streptophyta</taxon>
        <taxon>Embryophyta</taxon>
        <taxon>Tracheophyta</taxon>
        <taxon>Spermatophyta</taxon>
        <taxon>Magnoliopsida</taxon>
        <taxon>eudicotyledons</taxon>
        <taxon>Gunneridae</taxon>
        <taxon>Pentapetalae</taxon>
        <taxon>asterids</taxon>
        <taxon>lamiids</taxon>
        <taxon>Gentianales</taxon>
        <taxon>Rubiaceae</taxon>
        <taxon>Ixoroideae</taxon>
        <taxon>Gardenieae complex</taxon>
        <taxon>Bertiereae - Coffeeae clade</taxon>
        <taxon>Coffeeae</taxon>
        <taxon>Coffea</taxon>
    </lineage>
</organism>
<gene>
    <name evidence="9" type="primary">LOC113696569</name>
</gene>
<dbReference type="AlphaFoldDB" id="A0A6P6T1I7"/>
<dbReference type="InterPro" id="IPR044962">
    <property type="entry name" value="CLV3/ESR"/>
</dbReference>
<protein>
    <submittedName>
        <fullName evidence="9">Uncharacterized protein isoform X1</fullName>
    </submittedName>
</protein>
<dbReference type="GO" id="GO:0030154">
    <property type="term" value="P:cell differentiation"/>
    <property type="evidence" value="ECO:0007669"/>
    <property type="project" value="UniProtKB-KW"/>
</dbReference>
<comment type="similarity">
    <text evidence="2">Belongs to the CLV3/ESR signal peptide family.</text>
</comment>
<dbReference type="GO" id="GO:0005576">
    <property type="term" value="C:extracellular region"/>
    <property type="evidence" value="ECO:0007669"/>
    <property type="project" value="UniProtKB-SubCell"/>
</dbReference>
<evidence type="ECO:0000256" key="6">
    <source>
        <dbReference type="SAM" id="MobiDB-lite"/>
    </source>
</evidence>
<reference evidence="9" key="2">
    <citation type="submission" date="2025-08" db="UniProtKB">
        <authorList>
            <consortium name="RefSeq"/>
        </authorList>
    </citation>
    <scope>IDENTIFICATION</scope>
    <source>
        <tissue evidence="9">Leaves</tissue>
    </source>
</reference>
<evidence type="ECO:0000256" key="7">
    <source>
        <dbReference type="SAM" id="SignalP"/>
    </source>
</evidence>
<keyword evidence="8" id="KW-1185">Reference proteome</keyword>
<evidence type="ECO:0000256" key="3">
    <source>
        <dbReference type="ARBA" id="ARBA00022525"/>
    </source>
</evidence>
<dbReference type="GeneID" id="113696569"/>
<feature type="signal peptide" evidence="7">
    <location>
        <begin position="1"/>
        <end position="33"/>
    </location>
</feature>
<evidence type="ECO:0000256" key="5">
    <source>
        <dbReference type="ARBA" id="ARBA00022782"/>
    </source>
</evidence>
<keyword evidence="3" id="KW-0964">Secreted</keyword>
<dbReference type="Proteomes" id="UP001652660">
    <property type="component" value="Chromosome 1e"/>
</dbReference>
<dbReference type="PANTHER" id="PTHR36349">
    <property type="entry name" value="PROTEIN CLAVATA 3"/>
    <property type="match status" value="1"/>
</dbReference>
<feature type="chain" id="PRO_5027769195" evidence="7">
    <location>
        <begin position="34"/>
        <end position="112"/>
    </location>
</feature>
<accession>A0A6P6T1I7</accession>
<comment type="subcellular location">
    <subcellularLocation>
        <location evidence="1">Secreted</location>
    </subcellularLocation>
</comment>
<proteinExistence type="inferred from homology"/>
<dbReference type="GO" id="GO:0033612">
    <property type="term" value="F:receptor serine/threonine kinase binding"/>
    <property type="evidence" value="ECO:0007669"/>
    <property type="project" value="InterPro"/>
</dbReference>
<keyword evidence="4 7" id="KW-0732">Signal</keyword>
<feature type="region of interest" description="Disordered" evidence="6">
    <location>
        <begin position="91"/>
        <end position="112"/>
    </location>
</feature>
<sequence>MAFLSIVSKSAVMLFITALCFLFVMQLQASALADCKMGSGCFYVKATLHEVHSRKLLEGMKGNEMVFKSGMAGSASGGKGMKVGAGWELREAPMGPDPLHHHGGGPKNAKTP</sequence>
<name>A0A6P6T1I7_COFAR</name>
<evidence type="ECO:0000256" key="4">
    <source>
        <dbReference type="ARBA" id="ARBA00022729"/>
    </source>
</evidence>